<dbReference type="PIRSF" id="PIRSF017228">
    <property type="entry name" value="Sphnglp_dlt4_des"/>
    <property type="match status" value="1"/>
</dbReference>
<evidence type="ECO:0000256" key="6">
    <source>
        <dbReference type="ARBA" id="ARBA00023002"/>
    </source>
</evidence>
<dbReference type="OrthoDB" id="200948at2759"/>
<evidence type="ECO:0000313" key="14">
    <source>
        <dbReference type="Proteomes" id="UP000039324"/>
    </source>
</evidence>
<gene>
    <name evidence="12" type="ORF">PBRA_006218</name>
    <name evidence="13" type="ORF">PLBR_LOCUS3292</name>
</gene>
<evidence type="ECO:0000259" key="11">
    <source>
        <dbReference type="SMART" id="SM01269"/>
    </source>
</evidence>
<dbReference type="PANTHER" id="PTHR12879:SF8">
    <property type="entry name" value="SPHINGOLIPID DELTA(4)-DESATURASE DES1"/>
    <property type="match status" value="1"/>
</dbReference>
<evidence type="ECO:0000256" key="9">
    <source>
        <dbReference type="PIRNR" id="PIRNR017228"/>
    </source>
</evidence>
<evidence type="ECO:0000313" key="13">
    <source>
        <dbReference type="EMBL" id="SPQ96077.1"/>
    </source>
</evidence>
<dbReference type="SMART" id="SM01269">
    <property type="entry name" value="Lipid_DES"/>
    <property type="match status" value="1"/>
</dbReference>
<evidence type="ECO:0000256" key="1">
    <source>
        <dbReference type="ARBA" id="ARBA00004141"/>
    </source>
</evidence>
<name>A0A0G4ISK0_PLABS</name>
<dbReference type="GO" id="GO:0042284">
    <property type="term" value="F:sphingolipid delta-4 desaturase activity"/>
    <property type="evidence" value="ECO:0007669"/>
    <property type="project" value="UniProtKB-UniRule"/>
</dbReference>
<proteinExistence type="inferred from homology"/>
<evidence type="ECO:0000256" key="10">
    <source>
        <dbReference type="SAM" id="Phobius"/>
    </source>
</evidence>
<feature type="transmembrane region" description="Helical" evidence="10">
    <location>
        <begin position="206"/>
        <end position="229"/>
    </location>
</feature>
<keyword evidence="14" id="KW-1185">Reference proteome</keyword>
<dbReference type="OMA" id="GATCNQN"/>
<feature type="transmembrane region" description="Helical" evidence="10">
    <location>
        <begin position="43"/>
        <end position="61"/>
    </location>
</feature>
<evidence type="ECO:0000313" key="12">
    <source>
        <dbReference type="EMBL" id="CEO98104.1"/>
    </source>
</evidence>
<evidence type="ECO:0000256" key="7">
    <source>
        <dbReference type="ARBA" id="ARBA00023098"/>
    </source>
</evidence>
<organism evidence="12 14">
    <name type="scientific">Plasmodiophora brassicae</name>
    <name type="common">Clubroot disease agent</name>
    <dbReference type="NCBI Taxonomy" id="37360"/>
    <lineage>
        <taxon>Eukaryota</taxon>
        <taxon>Sar</taxon>
        <taxon>Rhizaria</taxon>
        <taxon>Endomyxa</taxon>
        <taxon>Phytomyxea</taxon>
        <taxon>Plasmodiophorida</taxon>
        <taxon>Plasmodiophoridae</taxon>
        <taxon>Plasmodiophora</taxon>
    </lineage>
</organism>
<dbReference type="STRING" id="37360.A0A0G4ISK0"/>
<dbReference type="Proteomes" id="UP000039324">
    <property type="component" value="Unassembled WGS sequence"/>
</dbReference>
<comment type="subcellular location">
    <subcellularLocation>
        <location evidence="1">Membrane</location>
        <topology evidence="1">Multi-pass membrane protein</topology>
    </subcellularLocation>
</comment>
<reference evidence="13 15" key="2">
    <citation type="submission" date="2018-03" db="EMBL/GenBank/DDBJ databases">
        <authorList>
            <person name="Fogelqvist J."/>
        </authorList>
    </citation>
    <scope>NUCLEOTIDE SEQUENCE [LARGE SCALE GENOMIC DNA]</scope>
</reference>
<dbReference type="InterPro" id="IPR005804">
    <property type="entry name" value="FA_desaturase_dom"/>
</dbReference>
<dbReference type="GO" id="GO:0046513">
    <property type="term" value="P:ceramide biosynthetic process"/>
    <property type="evidence" value="ECO:0007669"/>
    <property type="project" value="TreeGrafter"/>
</dbReference>
<keyword evidence="5 10" id="KW-1133">Transmembrane helix</keyword>
<evidence type="ECO:0000256" key="8">
    <source>
        <dbReference type="ARBA" id="ARBA00023136"/>
    </source>
</evidence>
<comment type="similarity">
    <text evidence="2 9">Belongs to the fatty acid desaturase type 1 family. DEGS subfamily.</text>
</comment>
<evidence type="ECO:0000256" key="5">
    <source>
        <dbReference type="ARBA" id="ARBA00022989"/>
    </source>
</evidence>
<dbReference type="GO" id="GO:0016020">
    <property type="term" value="C:membrane"/>
    <property type="evidence" value="ECO:0007669"/>
    <property type="project" value="UniProtKB-SubCell"/>
</dbReference>
<dbReference type="CDD" id="cd03508">
    <property type="entry name" value="Delta4-sphingolipid-FADS-like"/>
    <property type="match status" value="1"/>
</dbReference>
<keyword evidence="8 9" id="KW-0472">Membrane</keyword>
<dbReference type="PANTHER" id="PTHR12879">
    <property type="entry name" value="SPHINGOLIPID DELTA 4 DESATURASE/C-4 HYDROXYLASE PROTEIN DES2"/>
    <property type="match status" value="1"/>
</dbReference>
<evidence type="ECO:0000256" key="3">
    <source>
        <dbReference type="ARBA" id="ARBA00012021"/>
    </source>
</evidence>
<accession>A0A0G4ISK0</accession>
<protein>
    <recommendedName>
        <fullName evidence="3">sphingolipid 4-desaturase</fullName>
        <ecNumber evidence="3">1.14.19.17</ecNumber>
    </recommendedName>
</protein>
<dbReference type="InterPro" id="IPR013866">
    <property type="entry name" value="Sphingolipid_d4-desaturase_N"/>
</dbReference>
<dbReference type="Pfam" id="PF08557">
    <property type="entry name" value="Lipid_DES"/>
    <property type="match status" value="1"/>
</dbReference>
<reference evidence="12 14" key="1">
    <citation type="submission" date="2015-02" db="EMBL/GenBank/DDBJ databases">
        <authorList>
            <person name="Chooi Y.-H."/>
        </authorList>
    </citation>
    <scope>NUCLEOTIDE SEQUENCE [LARGE SCALE GENOMIC DNA]</scope>
    <source>
        <strain evidence="12">E3</strain>
    </source>
</reference>
<dbReference type="AlphaFoldDB" id="A0A0G4ISK0"/>
<dbReference type="InterPro" id="IPR011388">
    <property type="entry name" value="DES1/DES2"/>
</dbReference>
<keyword evidence="7 9" id="KW-0443">Lipid metabolism</keyword>
<feature type="domain" description="Sphingolipid delta4-desaturase N-terminal" evidence="11">
    <location>
        <begin position="5"/>
        <end position="43"/>
    </location>
</feature>
<feature type="transmembrane region" description="Helical" evidence="10">
    <location>
        <begin position="181"/>
        <end position="200"/>
    </location>
</feature>
<geneLocation type="mitochondrion" evidence="13"/>
<evidence type="ECO:0000256" key="4">
    <source>
        <dbReference type="ARBA" id="ARBA00022692"/>
    </source>
</evidence>
<evidence type="ECO:0000313" key="15">
    <source>
        <dbReference type="Proteomes" id="UP000290189"/>
    </source>
</evidence>
<keyword evidence="4 10" id="KW-0812">Transmembrane</keyword>
<evidence type="ECO:0000256" key="2">
    <source>
        <dbReference type="ARBA" id="ARBA00006146"/>
    </source>
</evidence>
<dbReference type="EC" id="1.14.19.17" evidence="3"/>
<sequence>MGQVVSTQEFRRVGEDEPHRSRRREILKKYPEIRNLFGPDIRVFYAVLVLVVMQIAIATQAANMPTWAFLLLAYVVGGTVNHSLSLANHELSHNLAFHTPIFNELLSIVSNLAHGLPSGITFKRYHLEHHYYQGTDGVDTDIPSELEGRIFNTTFRKLIWVLLQPLFYALRPVFTKPLTPIALEVVNFAVVLLFDYAMWVNFTGWSVAYLVVSTLLGMGVHPVAGHFIAEHYQFIQGQETYSYYGPLNYLCFNVGYHNEHHDFPKISGFRLPLVSKIAPEFYDSRWKNWDGEGLVIHDSWTRVIYDYITMPNMGPFSRIKRTCETKKAA</sequence>
<keyword evidence="6 9" id="KW-0560">Oxidoreductase</keyword>
<feature type="transmembrane region" description="Helical" evidence="10">
    <location>
        <begin position="67"/>
        <end position="87"/>
    </location>
</feature>
<dbReference type="Pfam" id="PF00487">
    <property type="entry name" value="FA_desaturase"/>
    <property type="match status" value="1"/>
</dbReference>
<dbReference type="Proteomes" id="UP000290189">
    <property type="component" value="Unassembled WGS sequence"/>
</dbReference>
<dbReference type="EMBL" id="CDSF01000082">
    <property type="protein sequence ID" value="CEO98104.1"/>
    <property type="molecule type" value="Genomic_DNA"/>
</dbReference>
<keyword evidence="13" id="KW-0496">Mitochondrion</keyword>
<dbReference type="EMBL" id="OVEO01000005">
    <property type="protein sequence ID" value="SPQ96077.1"/>
    <property type="molecule type" value="Genomic_DNA"/>
</dbReference>